<feature type="transmembrane region" description="Helical" evidence="7">
    <location>
        <begin position="306"/>
        <end position="326"/>
    </location>
</feature>
<keyword evidence="3 8" id="KW-0808">Transferase</keyword>
<reference evidence="8 9" key="1">
    <citation type="submission" date="2020-08" db="EMBL/GenBank/DDBJ databases">
        <authorList>
            <person name="Mo P."/>
        </authorList>
    </citation>
    <scope>NUCLEOTIDE SEQUENCE [LARGE SCALE GENOMIC DNA]</scope>
    <source>
        <strain evidence="8 9">CGMCC 4.1532</strain>
    </source>
</reference>
<evidence type="ECO:0000256" key="6">
    <source>
        <dbReference type="ARBA" id="ARBA00023136"/>
    </source>
</evidence>
<organism evidence="8 9">
    <name type="scientific">Pseudonocardia petroleophila</name>
    <dbReference type="NCBI Taxonomy" id="37331"/>
    <lineage>
        <taxon>Bacteria</taxon>
        <taxon>Bacillati</taxon>
        <taxon>Actinomycetota</taxon>
        <taxon>Actinomycetes</taxon>
        <taxon>Pseudonocardiales</taxon>
        <taxon>Pseudonocardiaceae</taxon>
        <taxon>Pseudonocardia</taxon>
    </lineage>
</organism>
<feature type="transmembrane region" description="Helical" evidence="7">
    <location>
        <begin position="165"/>
        <end position="184"/>
    </location>
</feature>
<feature type="transmembrane region" description="Helical" evidence="7">
    <location>
        <begin position="205"/>
        <end position="225"/>
    </location>
</feature>
<evidence type="ECO:0000256" key="2">
    <source>
        <dbReference type="ARBA" id="ARBA00022475"/>
    </source>
</evidence>
<dbReference type="Proteomes" id="UP000515728">
    <property type="component" value="Chromosome"/>
</dbReference>
<evidence type="ECO:0000256" key="1">
    <source>
        <dbReference type="ARBA" id="ARBA00007150"/>
    </source>
</evidence>
<feature type="transmembrane region" description="Helical" evidence="7">
    <location>
        <begin position="237"/>
        <end position="259"/>
    </location>
</feature>
<sequence length="358" mass="36971">MGSSLQATQANCGPVEGLDPQALGVTLTFDAPRDGEPYPLTVRFVGLRAGATNPPASGDTFDVLDTIAGVVPGSGTVSLTRRIEGITPGDWTVQARSVVDPSTPDRSVPATAQVATTTGYAPLVRVRAPGVRIGAWPALVGAGAAVALILQGVLASRFGLPMGQLSTLSLVACLLGLGGARLYYRLEHPQSPRTPVRVTGMCIQGFVLAAIGTIVAGALLLGLPVGRLMDVTAPGLMAGMAIGRVGCFLGGCCAGRVTASRWGLWSSDRRLGVRRIPTQLLESAWAVLIGSVAGTLLLVVDTEPAGALFVAAVAAYTFGRQLIFPLRSLPRHTRYGRQLVMLSTGIAFVGAGVTLLLR</sequence>
<keyword evidence="2" id="KW-1003">Cell membrane</keyword>
<keyword evidence="4 7" id="KW-0812">Transmembrane</keyword>
<protein>
    <submittedName>
        <fullName evidence="8">Prolipoprotein diacylglyceryl transferase</fullName>
    </submittedName>
</protein>
<evidence type="ECO:0000256" key="3">
    <source>
        <dbReference type="ARBA" id="ARBA00022679"/>
    </source>
</evidence>
<dbReference type="GO" id="GO:0042158">
    <property type="term" value="P:lipoprotein biosynthetic process"/>
    <property type="evidence" value="ECO:0007669"/>
    <property type="project" value="InterPro"/>
</dbReference>
<dbReference type="KEGG" id="ppel:H6H00_28920"/>
<evidence type="ECO:0000256" key="7">
    <source>
        <dbReference type="SAM" id="Phobius"/>
    </source>
</evidence>
<dbReference type="Pfam" id="PF01790">
    <property type="entry name" value="LGT"/>
    <property type="match status" value="1"/>
</dbReference>
<keyword evidence="5 7" id="KW-1133">Transmembrane helix</keyword>
<dbReference type="AlphaFoldDB" id="A0A7G7MGY2"/>
<dbReference type="PANTHER" id="PTHR30589">
    <property type="entry name" value="PROLIPOPROTEIN DIACYLGLYCERYL TRANSFERASE"/>
    <property type="match status" value="1"/>
</dbReference>
<dbReference type="RefSeq" id="WP_185718794.1">
    <property type="nucleotide sequence ID" value="NZ_BAAAWI010000001.1"/>
</dbReference>
<keyword evidence="6 7" id="KW-0472">Membrane</keyword>
<feature type="transmembrane region" description="Helical" evidence="7">
    <location>
        <begin position="280"/>
        <end position="300"/>
    </location>
</feature>
<evidence type="ECO:0000313" key="8">
    <source>
        <dbReference type="EMBL" id="QNG52043.1"/>
    </source>
</evidence>
<proteinExistence type="inferred from homology"/>
<feature type="transmembrane region" description="Helical" evidence="7">
    <location>
        <begin position="133"/>
        <end position="153"/>
    </location>
</feature>
<dbReference type="EMBL" id="CP060131">
    <property type="protein sequence ID" value="QNG52043.1"/>
    <property type="molecule type" value="Genomic_DNA"/>
</dbReference>
<comment type="similarity">
    <text evidence="1">Belongs to the Lgt family.</text>
</comment>
<feature type="transmembrane region" description="Helical" evidence="7">
    <location>
        <begin position="338"/>
        <end position="357"/>
    </location>
</feature>
<evidence type="ECO:0000313" key="9">
    <source>
        <dbReference type="Proteomes" id="UP000515728"/>
    </source>
</evidence>
<accession>A0A7G7MGY2</accession>
<keyword evidence="9" id="KW-1185">Reference proteome</keyword>
<evidence type="ECO:0000256" key="4">
    <source>
        <dbReference type="ARBA" id="ARBA00022692"/>
    </source>
</evidence>
<name>A0A7G7MGY2_9PSEU</name>
<dbReference type="InterPro" id="IPR001640">
    <property type="entry name" value="Lgt"/>
</dbReference>
<evidence type="ECO:0000256" key="5">
    <source>
        <dbReference type="ARBA" id="ARBA00022989"/>
    </source>
</evidence>
<dbReference type="GO" id="GO:0008961">
    <property type="term" value="F:phosphatidylglycerol-prolipoprotein diacylglyceryl transferase activity"/>
    <property type="evidence" value="ECO:0007669"/>
    <property type="project" value="InterPro"/>
</dbReference>
<dbReference type="GO" id="GO:0005886">
    <property type="term" value="C:plasma membrane"/>
    <property type="evidence" value="ECO:0007669"/>
    <property type="project" value="InterPro"/>
</dbReference>
<dbReference type="PANTHER" id="PTHR30589:SF0">
    <property type="entry name" value="PHOSPHATIDYLGLYCEROL--PROLIPOPROTEIN DIACYLGLYCERYL TRANSFERASE"/>
    <property type="match status" value="1"/>
</dbReference>
<gene>
    <name evidence="8" type="ORF">H6H00_28920</name>
</gene>